<feature type="region of interest" description="Disordered" evidence="10">
    <location>
        <begin position="636"/>
        <end position="844"/>
    </location>
</feature>
<keyword evidence="7" id="KW-0238">DNA-binding</keyword>
<organism evidence="12 13">
    <name type="scientific">Kwoniella heveanensis BCC8398</name>
    <dbReference type="NCBI Taxonomy" id="1296120"/>
    <lineage>
        <taxon>Eukaryota</taxon>
        <taxon>Fungi</taxon>
        <taxon>Dikarya</taxon>
        <taxon>Basidiomycota</taxon>
        <taxon>Agaricomycotina</taxon>
        <taxon>Tremellomycetes</taxon>
        <taxon>Tremellales</taxon>
        <taxon>Cryptococcaceae</taxon>
        <taxon>Kwoniella</taxon>
    </lineage>
</organism>
<sequence length="844" mass="92992">MARACEICGSRKWRRDAITGGARCEEGHLRQGYRAETLVVDQGASNFHMIKRRKGTGGPRRNKRKEEGRANPEYYHGFEAEYLRIQALQLLLRLQVQALSRLWSLPGIYEVIVRDLWAYQLSIASLPTLPDQDDRSKSPSPLRSSQKPQADVDMHNEYKEDHSEGDESEKHGSMSGSGSASASGSGSGSGSDSVSENGDKGEYEVDPEILERLDESDKEEGLDQLNPGGVGAKQGGDMKWKRKKQLKISDTIITLVVGLWILRIPVMGADIENLVNHIEIPYVDFGHTTHIPTMMKKRMNRDVIIALSPLRSPSPAIIHRSCRIFARVLNRRYGIQVPEVNLHPVIWRITSSLGGTPTTYVRVTRLMAILDLNMSLLEREIGTISRRIRSRLNLDLDGSDAEERDDPEDRSEDKKIQSYEKAVLYLDVVAPEVAVVVTWLIVMKMTYGLDGVSRKALLKADPAIGLPMGSTWVNELQARLESGVLKGKRADLEKKDFTKMDDDEMDAFLSQCQDVLLGHREEPSDVNPFPLPPSATVIPPLIPPNSWISYHSSVNRITYSPASHISAATNNKTLPLMPGEKVRSYDSSDPLILNDLPTDFEVVLNAGCQVIGWDKREVLRVLEGFERKLEKLRPKNEYVPHPQLDNESDLNSRRSASGGEQGSRTPKRSTASRRGSSSTALRSRSRLASRKNSEAEASDYVDEGQGQDEDEDQSQDDNLDQGRGQGRKRLGPARTRTRTRSFSQTRERPTSRSRRGSNACAAATTATSISTNGNAAAASVLASRLGTLSRESSITRAGAGAGGRRSRETSLSRSGSRSGGGTSRASGLVASGSRSKLTSSRSLG</sequence>
<dbReference type="PANTHER" id="PTHR31576:SF2">
    <property type="entry name" value="TATA BOX-BINDING PROTEIN-ASSOCIATED FACTOR RNA POLYMERASE I SUBUNIT B"/>
    <property type="match status" value="1"/>
</dbReference>
<evidence type="ECO:0000256" key="8">
    <source>
        <dbReference type="ARBA" id="ARBA00023163"/>
    </source>
</evidence>
<evidence type="ECO:0000256" key="5">
    <source>
        <dbReference type="ARBA" id="ARBA00022833"/>
    </source>
</evidence>
<evidence type="ECO:0000256" key="10">
    <source>
        <dbReference type="SAM" id="MobiDB-lite"/>
    </source>
</evidence>
<feature type="compositionally biased region" description="Low complexity" evidence="10">
    <location>
        <begin position="173"/>
        <end position="195"/>
    </location>
</feature>
<dbReference type="PANTHER" id="PTHR31576">
    <property type="entry name" value="TATA BOX-BINDING PROTEIN-ASSOCIATED FACTOR RNA POLYMERASE I SUBUNIT B"/>
    <property type="match status" value="1"/>
</dbReference>
<dbReference type="Pfam" id="PF20645">
    <property type="entry name" value="Rrn7_cyclin_C"/>
    <property type="match status" value="1"/>
</dbReference>
<reference evidence="13" key="2">
    <citation type="submission" date="2013-12" db="EMBL/GenBank/DDBJ databases">
        <title>Evolution of pathogenesis and genome organization in the Tremellales.</title>
        <authorList>
            <person name="Cuomo C."/>
            <person name="Litvintseva A."/>
            <person name="Heitman J."/>
            <person name="Chen Y."/>
            <person name="Sun S."/>
            <person name="Springer D."/>
            <person name="Dromer F."/>
            <person name="Young S."/>
            <person name="Zeng Q."/>
            <person name="Chapman S."/>
            <person name="Gujja S."/>
            <person name="Saif S."/>
            <person name="Birren B."/>
        </authorList>
    </citation>
    <scope>NUCLEOTIDE SEQUENCE [LARGE SCALE GENOMIC DNA]</scope>
    <source>
        <strain evidence="13">BCC8398</strain>
    </source>
</reference>
<name>A0A1B9GZN7_9TREE</name>
<dbReference type="OrthoDB" id="428577at2759"/>
<feature type="region of interest" description="Disordered" evidence="10">
    <location>
        <begin position="128"/>
        <end position="237"/>
    </location>
</feature>
<dbReference type="InterPro" id="IPR033599">
    <property type="entry name" value="TAF1B/Rrn7"/>
</dbReference>
<feature type="compositionally biased region" description="Low complexity" evidence="10">
    <location>
        <begin position="757"/>
        <end position="779"/>
    </location>
</feature>
<evidence type="ECO:0000256" key="4">
    <source>
        <dbReference type="ARBA" id="ARBA00022771"/>
    </source>
</evidence>
<evidence type="ECO:0000256" key="3">
    <source>
        <dbReference type="ARBA" id="ARBA00022723"/>
    </source>
</evidence>
<feature type="compositionally biased region" description="Basic residues" evidence="10">
    <location>
        <begin position="725"/>
        <end position="739"/>
    </location>
</feature>
<dbReference type="EMBL" id="KI669495">
    <property type="protein sequence ID" value="OCF36467.1"/>
    <property type="molecule type" value="Genomic_DNA"/>
</dbReference>
<dbReference type="GO" id="GO:0042790">
    <property type="term" value="P:nucleolar large rRNA transcription by RNA polymerase I"/>
    <property type="evidence" value="ECO:0007669"/>
    <property type="project" value="TreeGrafter"/>
</dbReference>
<evidence type="ECO:0000256" key="1">
    <source>
        <dbReference type="ARBA" id="ARBA00004604"/>
    </source>
</evidence>
<proteinExistence type="inferred from homology"/>
<feature type="compositionally biased region" description="Acidic residues" evidence="10">
    <location>
        <begin position="696"/>
        <end position="719"/>
    </location>
</feature>
<keyword evidence="5" id="KW-0862">Zinc</keyword>
<evidence type="ECO:0000256" key="2">
    <source>
        <dbReference type="ARBA" id="ARBA00006899"/>
    </source>
</evidence>
<protein>
    <recommendedName>
        <fullName evidence="11">Rrn7/TAF1B C-terminal cyclin domain-containing protein</fullName>
    </recommendedName>
</protein>
<keyword evidence="6" id="KW-0805">Transcription regulation</keyword>
<dbReference type="GO" id="GO:0001164">
    <property type="term" value="F:RNA polymerase I core promoter sequence-specific DNA binding"/>
    <property type="evidence" value="ECO:0007669"/>
    <property type="project" value="InterPro"/>
</dbReference>
<feature type="compositionally biased region" description="Basic and acidic residues" evidence="10">
    <location>
        <begin position="197"/>
        <end position="221"/>
    </location>
</feature>
<dbReference type="STRING" id="1296120.A0A1B9GZN7"/>
<accession>A0A1B9GZN7</accession>
<reference evidence="12 13" key="1">
    <citation type="submission" date="2013-07" db="EMBL/GenBank/DDBJ databases">
        <title>The Genome Sequence of Cryptococcus heveanensis BCC8398.</title>
        <authorList>
            <consortium name="The Broad Institute Genome Sequencing Platform"/>
            <person name="Cuomo C."/>
            <person name="Litvintseva A."/>
            <person name="Chen Y."/>
            <person name="Heitman J."/>
            <person name="Sun S."/>
            <person name="Springer D."/>
            <person name="Dromer F."/>
            <person name="Young S.K."/>
            <person name="Zeng Q."/>
            <person name="Gargeya S."/>
            <person name="Fitzgerald M."/>
            <person name="Abouelleil A."/>
            <person name="Alvarado L."/>
            <person name="Berlin A.M."/>
            <person name="Chapman S.B."/>
            <person name="Dewar J."/>
            <person name="Goldberg J."/>
            <person name="Griggs A."/>
            <person name="Gujja S."/>
            <person name="Hansen M."/>
            <person name="Howarth C."/>
            <person name="Imamovic A."/>
            <person name="Larimer J."/>
            <person name="McCowan C."/>
            <person name="Murphy C."/>
            <person name="Pearson M."/>
            <person name="Priest M."/>
            <person name="Roberts A."/>
            <person name="Saif S."/>
            <person name="Shea T."/>
            <person name="Sykes S."/>
            <person name="Wortman J."/>
            <person name="Nusbaum C."/>
            <person name="Birren B."/>
        </authorList>
    </citation>
    <scope>NUCLEOTIDE SEQUENCE [LARGE SCALE GENOMIC DNA]</scope>
    <source>
        <strain evidence="12 13">BCC8398</strain>
    </source>
</reference>
<evidence type="ECO:0000256" key="7">
    <source>
        <dbReference type="ARBA" id="ARBA00023125"/>
    </source>
</evidence>
<evidence type="ECO:0000256" key="9">
    <source>
        <dbReference type="ARBA" id="ARBA00023242"/>
    </source>
</evidence>
<dbReference type="GO" id="GO:0008270">
    <property type="term" value="F:zinc ion binding"/>
    <property type="evidence" value="ECO:0007669"/>
    <property type="project" value="UniProtKB-KW"/>
</dbReference>
<dbReference type="GO" id="GO:0070860">
    <property type="term" value="C:RNA polymerase I core factor complex"/>
    <property type="evidence" value="ECO:0007669"/>
    <property type="project" value="InterPro"/>
</dbReference>
<feature type="compositionally biased region" description="Low complexity" evidence="10">
    <location>
        <begin position="823"/>
        <end position="844"/>
    </location>
</feature>
<feature type="compositionally biased region" description="Basic and acidic residues" evidence="10">
    <location>
        <begin position="150"/>
        <end position="162"/>
    </location>
</feature>
<feature type="compositionally biased region" description="Polar residues" evidence="10">
    <location>
        <begin position="138"/>
        <end position="148"/>
    </location>
</feature>
<gene>
    <name evidence="12" type="ORF">I316_01716</name>
</gene>
<dbReference type="AlphaFoldDB" id="A0A1B9GZN7"/>
<feature type="region of interest" description="Disordered" evidence="10">
    <location>
        <begin position="51"/>
        <end position="70"/>
    </location>
</feature>
<comment type="similarity">
    <text evidence="2">Belongs to the RRN7/TAF1B family.</text>
</comment>
<feature type="domain" description="Rrn7/TAF1B C-terminal cyclin" evidence="11">
    <location>
        <begin position="313"/>
        <end position="513"/>
    </location>
</feature>
<keyword evidence="9" id="KW-0539">Nucleus</keyword>
<keyword evidence="13" id="KW-1185">Reference proteome</keyword>
<keyword evidence="8" id="KW-0804">Transcription</keyword>
<evidence type="ECO:0000259" key="11">
    <source>
        <dbReference type="Pfam" id="PF20645"/>
    </source>
</evidence>
<comment type="subcellular location">
    <subcellularLocation>
        <location evidence="1">Nucleus</location>
        <location evidence="1">Nucleolus</location>
    </subcellularLocation>
</comment>
<dbReference type="InterPro" id="IPR048538">
    <property type="entry name" value="Rrn7_cyclin_C"/>
</dbReference>
<feature type="compositionally biased region" description="Low complexity" evidence="10">
    <location>
        <begin position="672"/>
        <end position="682"/>
    </location>
</feature>
<evidence type="ECO:0000313" key="12">
    <source>
        <dbReference type="EMBL" id="OCF36467.1"/>
    </source>
</evidence>
<evidence type="ECO:0000256" key="6">
    <source>
        <dbReference type="ARBA" id="ARBA00023015"/>
    </source>
</evidence>
<keyword evidence="3" id="KW-0479">Metal-binding</keyword>
<dbReference type="Proteomes" id="UP000092666">
    <property type="component" value="Unassembled WGS sequence"/>
</dbReference>
<evidence type="ECO:0000313" key="13">
    <source>
        <dbReference type="Proteomes" id="UP000092666"/>
    </source>
</evidence>
<feature type="compositionally biased region" description="Basic residues" evidence="10">
    <location>
        <begin position="51"/>
        <end position="63"/>
    </location>
</feature>
<keyword evidence="4" id="KW-0863">Zinc-finger</keyword>